<accession>A0A6I6MRU5</accession>
<dbReference type="Pfam" id="PF02541">
    <property type="entry name" value="Ppx-GppA"/>
    <property type="match status" value="1"/>
</dbReference>
<dbReference type="EMBL" id="CP047045">
    <property type="protein sequence ID" value="QGZ95527.1"/>
    <property type="molecule type" value="Genomic_DNA"/>
</dbReference>
<dbReference type="PANTHER" id="PTHR30005">
    <property type="entry name" value="EXOPOLYPHOSPHATASE"/>
    <property type="match status" value="1"/>
</dbReference>
<evidence type="ECO:0000313" key="3">
    <source>
        <dbReference type="Proteomes" id="UP000431269"/>
    </source>
</evidence>
<dbReference type="RefSeq" id="WP_158766378.1">
    <property type="nucleotide sequence ID" value="NZ_CP047045.1"/>
</dbReference>
<name>A0A6I6MRU5_9CAUL</name>
<dbReference type="Gene3D" id="3.30.420.150">
    <property type="entry name" value="Exopolyphosphatase. Domain 2"/>
    <property type="match status" value="1"/>
</dbReference>
<dbReference type="EC" id="3.6.1.11" evidence="2"/>
<proteinExistence type="predicted"/>
<keyword evidence="3" id="KW-1185">Reference proteome</keyword>
<gene>
    <name evidence="2" type="primary">ppx_2</name>
    <name evidence="2" type="ORF">DSM104635_02376</name>
</gene>
<dbReference type="PANTHER" id="PTHR30005:SF0">
    <property type="entry name" value="RETROGRADE REGULATION PROTEIN 2"/>
    <property type="match status" value="1"/>
</dbReference>
<protein>
    <submittedName>
        <fullName evidence="2">Exopolyphosphatase</fullName>
        <ecNumber evidence="2">3.6.1.11</ecNumber>
    </submittedName>
</protein>
<dbReference type="AlphaFoldDB" id="A0A6I6MRU5"/>
<dbReference type="InterPro" id="IPR050273">
    <property type="entry name" value="GppA/Ppx_hydrolase"/>
</dbReference>
<dbReference type="KEGG" id="tsv:DSM104635_02376"/>
<dbReference type="InterPro" id="IPR043129">
    <property type="entry name" value="ATPase_NBD"/>
</dbReference>
<keyword evidence="2" id="KW-0378">Hydrolase</keyword>
<evidence type="ECO:0000259" key="1">
    <source>
        <dbReference type="Pfam" id="PF02541"/>
    </source>
</evidence>
<organism evidence="2 3">
    <name type="scientific">Terricaulis silvestris</name>
    <dbReference type="NCBI Taxonomy" id="2686094"/>
    <lineage>
        <taxon>Bacteria</taxon>
        <taxon>Pseudomonadati</taxon>
        <taxon>Pseudomonadota</taxon>
        <taxon>Alphaproteobacteria</taxon>
        <taxon>Caulobacterales</taxon>
        <taxon>Caulobacteraceae</taxon>
        <taxon>Terricaulis</taxon>
    </lineage>
</organism>
<dbReference type="CDD" id="cd24054">
    <property type="entry name" value="ASKHA_NBD_AaPPX-GppA_MtPPX2-like"/>
    <property type="match status" value="1"/>
</dbReference>
<dbReference type="Gene3D" id="3.30.420.40">
    <property type="match status" value="1"/>
</dbReference>
<reference evidence="3" key="1">
    <citation type="submission" date="2019-12" db="EMBL/GenBank/DDBJ databases">
        <title>Complete genome of Terracaulis silvestris 0127_4.</title>
        <authorList>
            <person name="Vieira S."/>
            <person name="Riedel T."/>
            <person name="Sproer C."/>
            <person name="Pascual J."/>
            <person name="Boedeker C."/>
            <person name="Overmann J."/>
        </authorList>
    </citation>
    <scope>NUCLEOTIDE SEQUENCE [LARGE SCALE GENOMIC DNA]</scope>
    <source>
        <strain evidence="3">0127_4</strain>
    </source>
</reference>
<dbReference type="GO" id="GO:0004309">
    <property type="term" value="F:exopolyphosphatase activity"/>
    <property type="evidence" value="ECO:0007669"/>
    <property type="project" value="UniProtKB-EC"/>
</dbReference>
<feature type="domain" description="Ppx/GppA phosphatase N-terminal" evidence="1">
    <location>
        <begin position="43"/>
        <end position="343"/>
    </location>
</feature>
<dbReference type="SUPFAM" id="SSF53067">
    <property type="entry name" value="Actin-like ATPase domain"/>
    <property type="match status" value="2"/>
</dbReference>
<dbReference type="InterPro" id="IPR003695">
    <property type="entry name" value="Ppx_GppA_N"/>
</dbReference>
<evidence type="ECO:0000313" key="2">
    <source>
        <dbReference type="EMBL" id="QGZ95527.1"/>
    </source>
</evidence>
<dbReference type="Proteomes" id="UP000431269">
    <property type="component" value="Chromosome"/>
</dbReference>
<sequence length="347" mass="37065">MNKDGRAQASRSGARHGPRSRAPLYAALDLGTNNCRMLIAAADDNGGLRVVDGFSRIVRLGEGLAHTGKLSDEAMSRSYQALQACAQRIEARGPVAIGCVATQACRAASNGQTFLNRIEKDIGLKFDVISSEEEAHLSVLGCASLLEPDAEVALIVDIGGGSTEFSWVSPKEVIAGGLDAPILSWGTAPLGVVTLAEEESEPETDRDAWFDGLVTRLAEMISQVGDAQHLRQAFVDGRAHVIGTSGTVTSLAGVHLELPRYQRARVDGYWFDTGDCRAVITRMLHQSLDERAANPCVGKDRADLVVLGGAILDAVLRVWPAPRIRVADRGLREGVLMRLIAKHGGRA</sequence>